<sequence>MFFKKPCEFDNNTEIDTLKYALGAFLYVPATQYNMIYKSVTGQVRGVRPL</sequence>
<dbReference type="GO" id="GO:0005524">
    <property type="term" value="F:ATP binding"/>
    <property type="evidence" value="ECO:0007669"/>
    <property type="project" value="UniProtKB-KW"/>
</dbReference>
<comment type="caution">
    <text evidence="1">The sequence shown here is derived from an EMBL/GenBank/DDBJ whole genome shotgun (WGS) entry which is preliminary data.</text>
</comment>
<protein>
    <submittedName>
        <fullName evidence="1">ATP-binding protein</fullName>
    </submittedName>
</protein>
<dbReference type="AlphaFoldDB" id="A0A371IXL4"/>
<name>A0A371IXL4_9FIRM</name>
<proteinExistence type="predicted"/>
<reference evidence="1 2" key="1">
    <citation type="journal article" date="2017" name="Genome Announc.">
        <title>Draft Genome Sequence of Romboutsia weinsteinii sp. nov. Strain CCRI-19649(T) Isolated from Surface Water.</title>
        <authorList>
            <person name="Maheux A.F."/>
            <person name="Boudreau D.K."/>
            <person name="Berube E."/>
            <person name="Boissinot M."/>
            <person name="Cantin P."/>
            <person name="Raymond F."/>
            <person name="Corbeil J."/>
            <person name="Omar R.F."/>
            <person name="Bergeron M.G."/>
        </authorList>
    </citation>
    <scope>NUCLEOTIDE SEQUENCE [LARGE SCALE GENOMIC DNA]</scope>
    <source>
        <strain evidence="1 2">CCRI-19649</strain>
    </source>
</reference>
<accession>A0A371IXL4</accession>
<dbReference type="EMBL" id="NOJY02000100">
    <property type="protein sequence ID" value="RDY25208.1"/>
    <property type="molecule type" value="Genomic_DNA"/>
</dbReference>
<keyword evidence="2" id="KW-1185">Reference proteome</keyword>
<feature type="non-terminal residue" evidence="1">
    <location>
        <position position="50"/>
    </location>
</feature>
<dbReference type="Proteomes" id="UP000215694">
    <property type="component" value="Unassembled WGS sequence"/>
</dbReference>
<keyword evidence="1" id="KW-0067">ATP-binding</keyword>
<keyword evidence="1" id="KW-0547">Nucleotide-binding</keyword>
<gene>
    <name evidence="1" type="ORF">CHL78_019390</name>
</gene>
<organism evidence="1 2">
    <name type="scientific">Romboutsia weinsteinii</name>
    <dbReference type="NCBI Taxonomy" id="2020949"/>
    <lineage>
        <taxon>Bacteria</taxon>
        <taxon>Bacillati</taxon>
        <taxon>Bacillota</taxon>
        <taxon>Clostridia</taxon>
        <taxon>Peptostreptococcales</taxon>
        <taxon>Peptostreptococcaceae</taxon>
        <taxon>Romboutsia</taxon>
    </lineage>
</organism>
<evidence type="ECO:0000313" key="1">
    <source>
        <dbReference type="EMBL" id="RDY25208.1"/>
    </source>
</evidence>
<evidence type="ECO:0000313" key="2">
    <source>
        <dbReference type="Proteomes" id="UP000215694"/>
    </source>
</evidence>